<dbReference type="Proteomes" id="UP000199648">
    <property type="component" value="Unassembled WGS sequence"/>
</dbReference>
<name>A0A1G5R2U7_9GAMM</name>
<comment type="similarity">
    <text evidence="1">Belongs to the UPF0149 family.</text>
</comment>
<dbReference type="Gene3D" id="1.20.120.740">
    <property type="entry name" value="YgfB uncharacterised protein family UPF0149, PF03695"/>
    <property type="match status" value="1"/>
</dbReference>
<dbReference type="NCBIfam" id="TIGR02292">
    <property type="entry name" value="ygfB_yecA"/>
    <property type="match status" value="1"/>
</dbReference>
<proteinExistence type="inferred from homology"/>
<dbReference type="STRING" id="415747.SAMN03097708_03288"/>
<reference evidence="2 3" key="1">
    <citation type="submission" date="2016-10" db="EMBL/GenBank/DDBJ databases">
        <authorList>
            <person name="de Groot N.N."/>
        </authorList>
    </citation>
    <scope>NUCLEOTIDE SEQUENCE [LARGE SCALE GENOMIC DNA]</scope>
    <source>
        <strain evidence="2 3">HLD2</strain>
    </source>
</reference>
<dbReference type="EMBL" id="FMWD01000020">
    <property type="protein sequence ID" value="SCZ68327.1"/>
    <property type="molecule type" value="Genomic_DNA"/>
</dbReference>
<evidence type="ECO:0008006" key="4">
    <source>
        <dbReference type="Google" id="ProtNLM"/>
    </source>
</evidence>
<protein>
    <recommendedName>
        <fullName evidence="4">YecA family protein</fullName>
    </recommendedName>
</protein>
<dbReference type="OrthoDB" id="9783391at2"/>
<dbReference type="Pfam" id="PF03695">
    <property type="entry name" value="UPF0149"/>
    <property type="match status" value="1"/>
</dbReference>
<dbReference type="PANTHER" id="PTHR37528">
    <property type="entry name" value="UPF0149 PROTEIN YGFB"/>
    <property type="match status" value="1"/>
</dbReference>
<dbReference type="GO" id="GO:0005829">
    <property type="term" value="C:cytosol"/>
    <property type="evidence" value="ECO:0007669"/>
    <property type="project" value="TreeGrafter"/>
</dbReference>
<evidence type="ECO:0000313" key="3">
    <source>
        <dbReference type="Proteomes" id="UP000199648"/>
    </source>
</evidence>
<evidence type="ECO:0000313" key="2">
    <source>
        <dbReference type="EMBL" id="SCZ68327.1"/>
    </source>
</evidence>
<dbReference type="PANTHER" id="PTHR37528:SF1">
    <property type="entry name" value="UPF0149 PROTEIN YGFB"/>
    <property type="match status" value="1"/>
</dbReference>
<gene>
    <name evidence="2" type="ORF">SAMN03097708_03288</name>
</gene>
<keyword evidence="3" id="KW-1185">Reference proteome</keyword>
<evidence type="ECO:0000256" key="1">
    <source>
        <dbReference type="ARBA" id="ARBA00038308"/>
    </source>
</evidence>
<dbReference type="InterPro" id="IPR036255">
    <property type="entry name" value="YgfB-like_sf"/>
</dbReference>
<accession>A0A1G5R2U7</accession>
<dbReference type="AlphaFoldDB" id="A0A1G5R2U7"/>
<dbReference type="SUPFAM" id="SSF101327">
    <property type="entry name" value="YgfB-like"/>
    <property type="match status" value="1"/>
</dbReference>
<sequence length="185" mass="20308">MSDNHQAIEQLTHALEMVNRETGAVECHGLLTGLLCARPELSGQEWVEFVAAGENPEQGAAIFKALYSETVRQLENSVLDFHPLLPDEDEALEERVAALAEWVQGFLLGLAEEGMADPDRLPEDSAEIVRDFADIAAAESYEFGEGEEDESAYTELLEYVRTGVLLVNEEVNPTKAPPLGDVTLH</sequence>
<organism evidence="2 3">
    <name type="scientific">Thiohalomonas denitrificans</name>
    <dbReference type="NCBI Taxonomy" id="415747"/>
    <lineage>
        <taxon>Bacteria</taxon>
        <taxon>Pseudomonadati</taxon>
        <taxon>Pseudomonadota</taxon>
        <taxon>Gammaproteobacteria</taxon>
        <taxon>Thiohalomonadales</taxon>
        <taxon>Thiohalomonadaceae</taxon>
        <taxon>Thiohalomonas</taxon>
    </lineage>
</organism>
<dbReference type="InterPro" id="IPR011978">
    <property type="entry name" value="YgfB-like"/>
</dbReference>
<dbReference type="RefSeq" id="WP_092999342.1">
    <property type="nucleotide sequence ID" value="NZ_FMWD01000020.1"/>
</dbReference>